<sequence length="388" mass="43136">MVYDLSSNVVIGQGVTAQHTARFLLSKSKKVKIFSLKDNHLPQELSHLYTNSFVPSTQVWMSPGISPEDPVLELLRKDNIILDVDYFLAHTEVPAILVTGTNGKSSVCLYLQSLLKKMGKNSVCVGNFQPGILSLETQDLDWVIIELSSYQLYWLQKNHHVAATVLLNVEHDHIDWHGSFSAYTSLKQGVHQYGQVCVDSGDYGGMSFMPLAHKLFHRGHAWHDAMNMAAAQLVLKSLGMEVAIPEQWPGLPYRQSIGYQPLSIVINDSKATNIAATLSAVAMMKMRYPNQSKVLILAGVSKVTNHSQLRESVRGCQLLIVGNDFQDLEDIGQRFSNLEDAIKTLALFKGVILFSPAGASYDAYSHFEARGEDFDRCIQRYCGTVTSD</sequence>
<evidence type="ECO:0000256" key="5">
    <source>
        <dbReference type="ARBA" id="ARBA00022618"/>
    </source>
</evidence>
<keyword evidence="5" id="KW-0132">Cell division</keyword>
<protein>
    <recommendedName>
        <fullName evidence="9">Mur ligase central domain-containing protein</fullName>
    </recommendedName>
</protein>
<evidence type="ECO:0000259" key="9">
    <source>
        <dbReference type="Pfam" id="PF08245"/>
    </source>
</evidence>
<keyword evidence="4" id="KW-0436">Ligase</keyword>
<keyword evidence="3" id="KW-0963">Cytoplasm</keyword>
<evidence type="ECO:0000256" key="1">
    <source>
        <dbReference type="ARBA" id="ARBA00004496"/>
    </source>
</evidence>
<dbReference type="SUPFAM" id="SSF53244">
    <property type="entry name" value="MurD-like peptide ligases, peptide-binding domain"/>
    <property type="match status" value="1"/>
</dbReference>
<dbReference type="Gene3D" id="3.90.190.20">
    <property type="entry name" value="Mur ligase, C-terminal domain"/>
    <property type="match status" value="1"/>
</dbReference>
<dbReference type="InterPro" id="IPR036615">
    <property type="entry name" value="Mur_ligase_C_dom_sf"/>
</dbReference>
<evidence type="ECO:0000256" key="6">
    <source>
        <dbReference type="ARBA" id="ARBA00022741"/>
    </source>
</evidence>
<keyword evidence="8" id="KW-0131">Cell cycle</keyword>
<accession>A0ABT1L5U3</accession>
<dbReference type="InterPro" id="IPR005762">
    <property type="entry name" value="MurD"/>
</dbReference>
<keyword evidence="11" id="KW-1185">Reference proteome</keyword>
<dbReference type="Proteomes" id="UP001320768">
    <property type="component" value="Unassembled WGS sequence"/>
</dbReference>
<dbReference type="Pfam" id="PF08245">
    <property type="entry name" value="Mur_ligase_M"/>
    <property type="match status" value="1"/>
</dbReference>
<evidence type="ECO:0000313" key="10">
    <source>
        <dbReference type="EMBL" id="MCP8352542.1"/>
    </source>
</evidence>
<dbReference type="InterPro" id="IPR018109">
    <property type="entry name" value="Folylpolyglutamate_synth_CS"/>
</dbReference>
<dbReference type="PROSITE" id="PS01011">
    <property type="entry name" value="FOLYLPOLYGLU_SYNT_1"/>
    <property type="match status" value="1"/>
</dbReference>
<proteinExistence type="predicted"/>
<evidence type="ECO:0000313" key="11">
    <source>
        <dbReference type="Proteomes" id="UP001320768"/>
    </source>
</evidence>
<comment type="caution">
    <text evidence="10">The sequence shown here is derived from an EMBL/GenBank/DDBJ whole genome shotgun (WGS) entry which is preliminary data.</text>
</comment>
<evidence type="ECO:0000256" key="7">
    <source>
        <dbReference type="ARBA" id="ARBA00022840"/>
    </source>
</evidence>
<dbReference type="EMBL" id="JAKUDN010000002">
    <property type="protein sequence ID" value="MCP8352542.1"/>
    <property type="molecule type" value="Genomic_DNA"/>
</dbReference>
<keyword evidence="6" id="KW-0547">Nucleotide-binding</keyword>
<dbReference type="PANTHER" id="PTHR43692">
    <property type="entry name" value="UDP-N-ACETYLMURAMOYLALANINE--D-GLUTAMATE LIGASE"/>
    <property type="match status" value="1"/>
</dbReference>
<name>A0ABT1L5U3_9GAMM</name>
<evidence type="ECO:0000256" key="2">
    <source>
        <dbReference type="ARBA" id="ARBA00004752"/>
    </source>
</evidence>
<dbReference type="RefSeq" id="WP_258569647.1">
    <property type="nucleotide sequence ID" value="NZ_JAKUDN010000002.1"/>
</dbReference>
<evidence type="ECO:0000256" key="4">
    <source>
        <dbReference type="ARBA" id="ARBA00022598"/>
    </source>
</evidence>
<dbReference type="SUPFAM" id="SSF53623">
    <property type="entry name" value="MurD-like peptide ligases, catalytic domain"/>
    <property type="match status" value="1"/>
</dbReference>
<comment type="pathway">
    <text evidence="2">Cell wall biogenesis; peptidoglycan biosynthesis.</text>
</comment>
<evidence type="ECO:0000256" key="8">
    <source>
        <dbReference type="ARBA" id="ARBA00023306"/>
    </source>
</evidence>
<comment type="subcellular location">
    <subcellularLocation>
        <location evidence="1">Cytoplasm</location>
    </subcellularLocation>
</comment>
<keyword evidence="7" id="KW-0067">ATP-binding</keyword>
<feature type="domain" description="Mur ligase central" evidence="9">
    <location>
        <begin position="98"/>
        <end position="187"/>
    </location>
</feature>
<gene>
    <name evidence="10" type="ORF">MKS91_04490</name>
</gene>
<dbReference type="Gene3D" id="3.40.1190.10">
    <property type="entry name" value="Mur-like, catalytic domain"/>
    <property type="match status" value="1"/>
</dbReference>
<dbReference type="PANTHER" id="PTHR43692:SF1">
    <property type="entry name" value="UDP-N-ACETYLMURAMOYLALANINE--D-GLUTAMATE LIGASE"/>
    <property type="match status" value="1"/>
</dbReference>
<evidence type="ECO:0000256" key="3">
    <source>
        <dbReference type="ARBA" id="ARBA00022490"/>
    </source>
</evidence>
<dbReference type="InterPro" id="IPR013221">
    <property type="entry name" value="Mur_ligase_cen"/>
</dbReference>
<reference evidence="10 11" key="1">
    <citation type="journal article" date="2022" name="Nat. Microbiol.">
        <title>The microbiome of a bacterivorous marine choanoflagellate contains a resource-demanding obligate bacterial associate.</title>
        <authorList>
            <person name="Needham D.M."/>
            <person name="Poirier C."/>
            <person name="Bachy C."/>
            <person name="George E.E."/>
            <person name="Wilken S."/>
            <person name="Yung C.C.M."/>
            <person name="Limardo A.J."/>
            <person name="Morando M."/>
            <person name="Sudek L."/>
            <person name="Malmstrom R.R."/>
            <person name="Keeling P.J."/>
            <person name="Santoro A.E."/>
            <person name="Worden A.Z."/>
        </authorList>
    </citation>
    <scope>NUCLEOTIDE SEQUENCE [LARGE SCALE GENOMIC DNA]</scope>
    <source>
        <strain evidence="10 11">Comchoano-2</strain>
    </source>
</reference>
<organism evidence="10 11">
    <name type="scientific">Candidatus Synchoanobacter obligatus</name>
    <dbReference type="NCBI Taxonomy" id="2919597"/>
    <lineage>
        <taxon>Bacteria</taxon>
        <taxon>Pseudomonadati</taxon>
        <taxon>Pseudomonadota</taxon>
        <taxon>Gammaproteobacteria</taxon>
        <taxon>Candidatus Comchoanobacterales</taxon>
        <taxon>Candidatus Comchoanobacteraceae</taxon>
        <taxon>Candidatus Synchoanobacter</taxon>
    </lineage>
</organism>
<dbReference type="InterPro" id="IPR036565">
    <property type="entry name" value="Mur-like_cat_sf"/>
</dbReference>